<dbReference type="GeneID" id="77729632"/>
<dbReference type="Proteomes" id="UP001164286">
    <property type="component" value="Unassembled WGS sequence"/>
</dbReference>
<organism evidence="1 2">
    <name type="scientific">Dioszegia hungarica</name>
    <dbReference type="NCBI Taxonomy" id="4972"/>
    <lineage>
        <taxon>Eukaryota</taxon>
        <taxon>Fungi</taxon>
        <taxon>Dikarya</taxon>
        <taxon>Basidiomycota</taxon>
        <taxon>Agaricomycotina</taxon>
        <taxon>Tremellomycetes</taxon>
        <taxon>Tremellales</taxon>
        <taxon>Bulleribasidiaceae</taxon>
        <taxon>Dioszegia</taxon>
    </lineage>
</organism>
<evidence type="ECO:0000313" key="1">
    <source>
        <dbReference type="EMBL" id="KAI9633385.1"/>
    </source>
</evidence>
<protein>
    <submittedName>
        <fullName evidence="1">Uncharacterized protein</fullName>
    </submittedName>
</protein>
<evidence type="ECO:0000313" key="2">
    <source>
        <dbReference type="Proteomes" id="UP001164286"/>
    </source>
</evidence>
<dbReference type="AlphaFoldDB" id="A0AA38H3M7"/>
<comment type="caution">
    <text evidence="1">The sequence shown here is derived from an EMBL/GenBank/DDBJ whole genome shotgun (WGS) entry which is preliminary data.</text>
</comment>
<reference evidence="1" key="1">
    <citation type="journal article" date="2022" name="G3 (Bethesda)">
        <title>High quality genome of the basidiomycete yeast Dioszegia hungarica PDD-24b-2 isolated from cloud water.</title>
        <authorList>
            <person name="Jarrige D."/>
            <person name="Haridas S."/>
            <person name="Bleykasten-Grosshans C."/>
            <person name="Joly M."/>
            <person name="Nadalig T."/>
            <person name="Sancelme M."/>
            <person name="Vuilleumier S."/>
            <person name="Grigoriev I.V."/>
            <person name="Amato P."/>
            <person name="Bringel F."/>
        </authorList>
    </citation>
    <scope>NUCLEOTIDE SEQUENCE</scope>
    <source>
        <strain evidence="1">PDD-24b-2</strain>
    </source>
</reference>
<name>A0AA38H3M7_9TREE</name>
<dbReference type="RefSeq" id="XP_052943162.1">
    <property type="nucleotide sequence ID" value="XM_053090427.1"/>
</dbReference>
<proteinExistence type="predicted"/>
<dbReference type="EMBL" id="JAKWFO010000010">
    <property type="protein sequence ID" value="KAI9633385.1"/>
    <property type="molecule type" value="Genomic_DNA"/>
</dbReference>
<gene>
    <name evidence="1" type="ORF">MKK02DRAFT_39079</name>
</gene>
<sequence length="591" mass="66256">MVSTASTPQIPSIPAINLLSLPPEFLTSVALQLDGKSAVALSTTSHLSLSPHYGKRVHITPLFSGYPAYQQWAADEATETEETQERQNAAMLRRITRLRALLADGRMGLVKDLSVVVDDGSIAEVFSLLCDISPTLRKLCISPVFDHMRDSERSASHEDLFNVNGFIRSDMVFASLTHLRITRGVVHRATALSSLVAAAPGLIHLDAAFECEVDAATREELLAPGYVAPTTATALRKLKLRFVGLSRGEIPSTFQHPGISLMARSPLLRQVSLSSDDREQPAPLQSAMALKDKAHLMDVDWSNTLADFLAVSRQVDLELPSLRRLIVKGEQYMSDPHLEMHEYCLPNLPGLETLYMLYDTDVAVDRIEDTAFPDPSPLSGIVPKFATNLRNAPSLRYINILYSDTIPNGSCIFTHLDRFSSLPKPTGLIRSFSHNGAELLHARLYTHYIVKSDTSQSLCSHLRAPSRHSDYRHVRYTAADGRDRVKYFEWFPQPAWLNFTHYEGYAVPLEVIKRMKETEMWEAEMREAQMSEAEMSEAETSQTEGARNRAWEGRQIEVGVKAWKHLTNWVKWKAWTEAGRTNTVKIELPGY</sequence>
<accession>A0AA38H3M7</accession>
<keyword evidence="2" id="KW-1185">Reference proteome</keyword>